<keyword evidence="10 16" id="KW-1133">Transmembrane helix</keyword>
<comment type="subcellular location">
    <subcellularLocation>
        <location evidence="3 16 17">Cell membrane</location>
        <topology evidence="3 16 17">Single-pass membrane protein</topology>
    </subcellularLocation>
</comment>
<keyword evidence="7 16" id="KW-1003">Cell membrane</keyword>
<evidence type="ECO:0000256" key="8">
    <source>
        <dbReference type="ARBA" id="ARBA00022692"/>
    </source>
</evidence>
<evidence type="ECO:0000256" key="17">
    <source>
        <dbReference type="RuleBase" id="RU004278"/>
    </source>
</evidence>
<comment type="subunit">
    <text evidence="5 16">Heterotrimer of an alpha, a beta and a gamma subunit.</text>
</comment>
<evidence type="ECO:0000256" key="9">
    <source>
        <dbReference type="ARBA" id="ARBA00022967"/>
    </source>
</evidence>
<gene>
    <name evidence="16" type="primary">oadG</name>
    <name evidence="18" type="ORF">ACFFHK_08270</name>
</gene>
<dbReference type="NCBIfam" id="TIGR01195">
    <property type="entry name" value="oadG_fam"/>
    <property type="match status" value="1"/>
</dbReference>
<keyword evidence="13 16" id="KW-0472">Membrane</keyword>
<evidence type="ECO:0000256" key="15">
    <source>
        <dbReference type="ARBA" id="ARBA00048176"/>
    </source>
</evidence>
<sequence>MTNFELLMEGVNLMFSGMGFVILFLIVLIYLVKLMSYIINKLSATKEIFIGQANISPNKDAHLYPIIIAAIHHHRRKQGKE</sequence>
<evidence type="ECO:0000256" key="10">
    <source>
        <dbReference type="ARBA" id="ARBA00022989"/>
    </source>
</evidence>
<proteinExistence type="inferred from homology"/>
<name>A0ABV6H247_9PAST</name>
<evidence type="ECO:0000256" key="5">
    <source>
        <dbReference type="ARBA" id="ARBA00011869"/>
    </source>
</evidence>
<comment type="cofactor">
    <cofactor evidence="1 16 17">
        <name>Na(+)</name>
        <dbReference type="ChEBI" id="CHEBI:29101"/>
    </cofactor>
</comment>
<evidence type="ECO:0000256" key="11">
    <source>
        <dbReference type="ARBA" id="ARBA00023053"/>
    </source>
</evidence>
<evidence type="ECO:0000256" key="6">
    <source>
        <dbReference type="ARBA" id="ARBA00022448"/>
    </source>
</evidence>
<dbReference type="RefSeq" id="WP_382371382.1">
    <property type="nucleotide sequence ID" value="NZ_JBHLWB010000009.1"/>
</dbReference>
<keyword evidence="11 16" id="KW-0915">Sodium</keyword>
<reference evidence="18 19" key="1">
    <citation type="submission" date="2024-09" db="EMBL/GenBank/DDBJ databases">
        <authorList>
            <person name="Sun Q."/>
            <person name="Mori K."/>
        </authorList>
    </citation>
    <scope>NUCLEOTIDE SEQUENCE [LARGE SCALE GENOMIC DNA]</scope>
    <source>
        <strain evidence="18 19">CCM 7539</strain>
    </source>
</reference>
<dbReference type="Proteomes" id="UP001589767">
    <property type="component" value="Unassembled WGS sequence"/>
</dbReference>
<evidence type="ECO:0000313" key="18">
    <source>
        <dbReference type="EMBL" id="MFC0309697.1"/>
    </source>
</evidence>
<keyword evidence="12 16" id="KW-0406">Ion transport</keyword>
<dbReference type="EC" id="7.2.4.2" evidence="16"/>
<evidence type="ECO:0000256" key="12">
    <source>
        <dbReference type="ARBA" id="ARBA00023065"/>
    </source>
</evidence>
<dbReference type="HAMAP" id="MF_00404">
    <property type="entry name" value="OadG"/>
    <property type="match status" value="1"/>
</dbReference>
<evidence type="ECO:0000313" key="19">
    <source>
        <dbReference type="Proteomes" id="UP001589767"/>
    </source>
</evidence>
<dbReference type="Pfam" id="PF04277">
    <property type="entry name" value="OAD_gamma"/>
    <property type="match status" value="1"/>
</dbReference>
<protein>
    <recommendedName>
        <fullName evidence="16">Probable oxaloacetate decarboxylase gamma chain</fullName>
        <ecNumber evidence="16">7.2.4.2</ecNumber>
    </recommendedName>
</protein>
<keyword evidence="19" id="KW-1185">Reference proteome</keyword>
<feature type="transmembrane region" description="Helical" evidence="16 17">
    <location>
        <begin position="12"/>
        <end position="32"/>
    </location>
</feature>
<evidence type="ECO:0000256" key="14">
    <source>
        <dbReference type="ARBA" id="ARBA00023201"/>
    </source>
</evidence>
<keyword evidence="6 16" id="KW-0813">Transport</keyword>
<keyword evidence="14 16" id="KW-0739">Sodium transport</keyword>
<evidence type="ECO:0000256" key="13">
    <source>
        <dbReference type="ARBA" id="ARBA00023136"/>
    </source>
</evidence>
<dbReference type="InterPro" id="IPR023424">
    <property type="entry name" value="OadG"/>
</dbReference>
<comment type="catalytic activity">
    <reaction evidence="15 16 17">
        <text>oxaloacetate + 2 Na(+)(in) + H(+) = pyruvate + 2 Na(+)(out) + CO2</text>
        <dbReference type="Rhea" id="RHEA:57724"/>
        <dbReference type="ChEBI" id="CHEBI:15361"/>
        <dbReference type="ChEBI" id="CHEBI:15378"/>
        <dbReference type="ChEBI" id="CHEBI:16452"/>
        <dbReference type="ChEBI" id="CHEBI:16526"/>
        <dbReference type="ChEBI" id="CHEBI:29101"/>
        <dbReference type="EC" id="7.2.4.2"/>
    </reaction>
</comment>
<comment type="caution">
    <text evidence="18">The sequence shown here is derived from an EMBL/GenBank/DDBJ whole genome shotgun (WGS) entry which is preliminary data.</text>
</comment>
<organism evidence="18 19">
    <name type="scientific">Gallibacterium trehalosifermentans</name>
    <dbReference type="NCBI Taxonomy" id="516935"/>
    <lineage>
        <taxon>Bacteria</taxon>
        <taxon>Pseudomonadati</taxon>
        <taxon>Pseudomonadota</taxon>
        <taxon>Gammaproteobacteria</taxon>
        <taxon>Pasteurellales</taxon>
        <taxon>Pasteurellaceae</taxon>
        <taxon>Gallibacterium</taxon>
    </lineage>
</organism>
<keyword evidence="8 16" id="KW-0812">Transmembrane</keyword>
<evidence type="ECO:0000256" key="16">
    <source>
        <dbReference type="HAMAP-Rule" id="MF_00404"/>
    </source>
</evidence>
<keyword evidence="9 16" id="KW-1278">Translocase</keyword>
<dbReference type="EMBL" id="JBHLWB010000009">
    <property type="protein sequence ID" value="MFC0309697.1"/>
    <property type="molecule type" value="Genomic_DNA"/>
</dbReference>
<accession>A0ABV6H247</accession>
<dbReference type="InterPro" id="IPR005899">
    <property type="entry name" value="Na_pump_deCOase"/>
</dbReference>
<comment type="function">
    <text evidence="2 16 17">Catalyzes the decarboxylation of oxaloacetate coupled to Na(+) translocation.</text>
</comment>
<comment type="similarity">
    <text evidence="4 16 17">Belongs to the OadG family.</text>
</comment>
<evidence type="ECO:0000256" key="1">
    <source>
        <dbReference type="ARBA" id="ARBA00001959"/>
    </source>
</evidence>
<evidence type="ECO:0000256" key="3">
    <source>
        <dbReference type="ARBA" id="ARBA00004162"/>
    </source>
</evidence>
<evidence type="ECO:0000256" key="2">
    <source>
        <dbReference type="ARBA" id="ARBA00003002"/>
    </source>
</evidence>
<evidence type="ECO:0000256" key="4">
    <source>
        <dbReference type="ARBA" id="ARBA00005844"/>
    </source>
</evidence>
<evidence type="ECO:0000256" key="7">
    <source>
        <dbReference type="ARBA" id="ARBA00022475"/>
    </source>
</evidence>